<proteinExistence type="predicted"/>
<dbReference type="KEGG" id="vg:54992055"/>
<reference evidence="1 2" key="1">
    <citation type="submission" date="2018-03" db="EMBL/GenBank/DDBJ databases">
        <authorList>
            <person name="Zack K.M."/>
            <person name="Garlena R.A."/>
            <person name="Russell D.A."/>
            <person name="Pope W.H."/>
            <person name="Jacobs-Sera D."/>
            <person name="Hatfull G.F."/>
        </authorList>
    </citation>
    <scope>NUCLEOTIDE SEQUENCE [LARGE SCALE GENOMIC DNA]</scope>
</reference>
<organism evidence="1 2">
    <name type="scientific">Microbacterium phage Appa</name>
    <dbReference type="NCBI Taxonomy" id="2182350"/>
    <lineage>
        <taxon>Viruses</taxon>
        <taxon>Duplodnaviria</taxon>
        <taxon>Heunggongvirae</taxon>
        <taxon>Uroviricota</taxon>
        <taxon>Caudoviricetes</taxon>
        <taxon>Appavirus</taxon>
        <taxon>Appavirus appa</taxon>
    </lineage>
</organism>
<sequence length="248" mass="28037">MSAVLSDMHEIDVLPDRSVVLDRDGDVWQYRGGLWCSYETASIGSERLARKYGPITVLSRGESRVTELDGATEPPPEFAEYADAGQFAASWNACTPEQREQWLGWARTLGERVTRCVMQDHEGAVEMQRRAFVSSVDLEHWARRLRRFAEVWTERPQNGPVIYSLGVMEGEGEHRHEVEHRVTVDDLLTAAAFAQHLAHERIDHAVIFGVHHWANATADVDIVSVDGRVLIEYSAIEALLTETGWTER</sequence>
<protein>
    <submittedName>
        <fullName evidence="1">Uncharacterized protein</fullName>
    </submittedName>
</protein>
<dbReference type="EMBL" id="MH153799">
    <property type="protein sequence ID" value="AWN03242.1"/>
    <property type="molecule type" value="Genomic_DNA"/>
</dbReference>
<dbReference type="Proteomes" id="UP000246517">
    <property type="component" value="Segment"/>
</dbReference>
<dbReference type="RefSeq" id="YP_009801537.1">
    <property type="nucleotide sequence ID" value="NC_047972.1"/>
</dbReference>
<keyword evidence="2" id="KW-1185">Reference proteome</keyword>
<accession>A0A2U8UHX7</accession>
<evidence type="ECO:0000313" key="2">
    <source>
        <dbReference type="Proteomes" id="UP000246517"/>
    </source>
</evidence>
<gene>
    <name evidence="1" type="primary">61</name>
    <name evidence="1" type="ORF">PBI_APPA_61</name>
</gene>
<name>A0A2U8UHX7_9CAUD</name>
<evidence type="ECO:0000313" key="1">
    <source>
        <dbReference type="EMBL" id="AWN03242.1"/>
    </source>
</evidence>
<dbReference type="GeneID" id="54992055"/>